<name>A0A542SPF8_9MICO</name>
<dbReference type="RefSeq" id="WP_142111720.1">
    <property type="nucleotide sequence ID" value="NZ_BAAATB010000002.1"/>
</dbReference>
<proteinExistence type="inferred from homology"/>
<dbReference type="Proteomes" id="UP000316181">
    <property type="component" value="Unassembled WGS sequence"/>
</dbReference>
<evidence type="ECO:0000313" key="4">
    <source>
        <dbReference type="EMBL" id="TQK76448.1"/>
    </source>
</evidence>
<dbReference type="SUPFAM" id="SSF51735">
    <property type="entry name" value="NAD(P)-binding Rossmann-fold domains"/>
    <property type="match status" value="1"/>
</dbReference>
<dbReference type="InterPro" id="IPR004104">
    <property type="entry name" value="Gfo/Idh/MocA-like_OxRdtase_C"/>
</dbReference>
<dbReference type="Pfam" id="PF01408">
    <property type="entry name" value="GFO_IDH_MocA"/>
    <property type="match status" value="1"/>
</dbReference>
<reference evidence="4 5" key="1">
    <citation type="submission" date="2019-06" db="EMBL/GenBank/DDBJ databases">
        <title>Sequencing the genomes of 1000 actinobacteria strains.</title>
        <authorList>
            <person name="Klenk H.-P."/>
        </authorList>
    </citation>
    <scope>NUCLEOTIDE SEQUENCE [LARGE SCALE GENOMIC DNA]</scope>
    <source>
        <strain evidence="4 5">DSM 10596</strain>
    </source>
</reference>
<dbReference type="InterPro" id="IPR000683">
    <property type="entry name" value="Gfo/Idh/MocA-like_OxRdtase_N"/>
</dbReference>
<evidence type="ECO:0000259" key="2">
    <source>
        <dbReference type="Pfam" id="PF01408"/>
    </source>
</evidence>
<organism evidence="4 5">
    <name type="scientific">Rarobacter incanus</name>
    <dbReference type="NCBI Taxonomy" id="153494"/>
    <lineage>
        <taxon>Bacteria</taxon>
        <taxon>Bacillati</taxon>
        <taxon>Actinomycetota</taxon>
        <taxon>Actinomycetes</taxon>
        <taxon>Micrococcales</taxon>
        <taxon>Rarobacteraceae</taxon>
        <taxon>Rarobacter</taxon>
    </lineage>
</organism>
<dbReference type="Pfam" id="PF02894">
    <property type="entry name" value="GFO_IDH_MocA_C"/>
    <property type="match status" value="1"/>
</dbReference>
<feature type="domain" description="Gfo/Idh/MocA-like oxidoreductase N-terminal" evidence="2">
    <location>
        <begin position="2"/>
        <end position="124"/>
    </location>
</feature>
<dbReference type="Gene3D" id="3.30.360.10">
    <property type="entry name" value="Dihydrodipicolinate Reductase, domain 2"/>
    <property type="match status" value="1"/>
</dbReference>
<keyword evidence="5" id="KW-1185">Reference proteome</keyword>
<feature type="domain" description="Gfo/Idh/MocA-like oxidoreductase C-terminal" evidence="3">
    <location>
        <begin position="136"/>
        <end position="329"/>
    </location>
</feature>
<dbReference type="GO" id="GO:0000166">
    <property type="term" value="F:nucleotide binding"/>
    <property type="evidence" value="ECO:0007669"/>
    <property type="project" value="InterPro"/>
</dbReference>
<dbReference type="AlphaFoldDB" id="A0A542SPF8"/>
<comment type="similarity">
    <text evidence="1">Belongs to the Gfo/Idh/MocA family.</text>
</comment>
<dbReference type="Gene3D" id="3.40.50.720">
    <property type="entry name" value="NAD(P)-binding Rossmann-like Domain"/>
    <property type="match status" value="1"/>
</dbReference>
<evidence type="ECO:0000256" key="1">
    <source>
        <dbReference type="ARBA" id="ARBA00010928"/>
    </source>
</evidence>
<sequence>MLNVGFIGCGSIGRDHIERVRNTVAGGRVAGVFDVVDEAARKAVSDFEVDAKVYGSAQELIDDDAIDVVVVASRNDAHLEPILRCIEIGKNVLTEKPLTKTSEESRKIVDAEVAAGRRFVQVGFNRRYDPGYRRLKAIVESGEIGSLLLSNCRHYNAAPATSYYKTDDVILDTFIHEIDVMQWLFGENYAAIEMKIGKRNSLNPAPDLDEPQLAIVETESGAIITVEININCQYGYDIQCRLVGESGIVALPDPAMPEIRKNLAITREIDPSWTARFEESYNEEFKAFFQSVARTGGPAAIPTAWDGYIANITGEAALASLHDKRRVEINIPEKPDLYK</sequence>
<dbReference type="PANTHER" id="PTHR43593">
    <property type="match status" value="1"/>
</dbReference>
<dbReference type="InterPro" id="IPR050424">
    <property type="entry name" value="Gfo-Idh-MocA_inositol_DH"/>
</dbReference>
<dbReference type="InterPro" id="IPR036291">
    <property type="entry name" value="NAD(P)-bd_dom_sf"/>
</dbReference>
<evidence type="ECO:0000259" key="3">
    <source>
        <dbReference type="Pfam" id="PF02894"/>
    </source>
</evidence>
<evidence type="ECO:0000313" key="5">
    <source>
        <dbReference type="Proteomes" id="UP000316181"/>
    </source>
</evidence>
<accession>A0A542SPF8</accession>
<comment type="caution">
    <text evidence="4">The sequence shown here is derived from an EMBL/GenBank/DDBJ whole genome shotgun (WGS) entry which is preliminary data.</text>
</comment>
<dbReference type="SUPFAM" id="SSF55347">
    <property type="entry name" value="Glyceraldehyde-3-phosphate dehydrogenase-like, C-terminal domain"/>
    <property type="match status" value="1"/>
</dbReference>
<gene>
    <name evidence="4" type="ORF">FB389_1120</name>
</gene>
<dbReference type="EMBL" id="VFNV01000001">
    <property type="protein sequence ID" value="TQK76448.1"/>
    <property type="molecule type" value="Genomic_DNA"/>
</dbReference>
<dbReference type="OrthoDB" id="179913at2"/>
<dbReference type="PANTHER" id="PTHR43593:SF1">
    <property type="entry name" value="INOSITOL 2-DEHYDROGENASE"/>
    <property type="match status" value="1"/>
</dbReference>
<protein>
    <submittedName>
        <fullName evidence="4">Myo-inositol 2-dehydrogenase</fullName>
    </submittedName>
</protein>